<keyword evidence="2" id="KW-0812">Transmembrane</keyword>
<keyword evidence="2" id="KW-0472">Membrane</keyword>
<feature type="compositionally biased region" description="Basic and acidic residues" evidence="1">
    <location>
        <begin position="18"/>
        <end position="31"/>
    </location>
</feature>
<feature type="transmembrane region" description="Helical" evidence="2">
    <location>
        <begin position="121"/>
        <end position="140"/>
    </location>
</feature>
<name>A0A409XMD5_PSICY</name>
<evidence type="ECO:0000313" key="4">
    <source>
        <dbReference type="Proteomes" id="UP000283269"/>
    </source>
</evidence>
<reference evidence="3 4" key="1">
    <citation type="journal article" date="2018" name="Evol. Lett.">
        <title>Horizontal gene cluster transfer increased hallucinogenic mushroom diversity.</title>
        <authorList>
            <person name="Reynolds H.T."/>
            <person name="Vijayakumar V."/>
            <person name="Gluck-Thaler E."/>
            <person name="Korotkin H.B."/>
            <person name="Matheny P.B."/>
            <person name="Slot J.C."/>
        </authorList>
    </citation>
    <scope>NUCLEOTIDE SEQUENCE [LARGE SCALE GENOMIC DNA]</scope>
    <source>
        <strain evidence="3 4">2631</strain>
    </source>
</reference>
<dbReference type="Proteomes" id="UP000283269">
    <property type="component" value="Unassembled WGS sequence"/>
</dbReference>
<keyword evidence="2" id="KW-1133">Transmembrane helix</keyword>
<keyword evidence="4" id="KW-1185">Reference proteome</keyword>
<organism evidence="3 4">
    <name type="scientific">Psilocybe cyanescens</name>
    <dbReference type="NCBI Taxonomy" id="93625"/>
    <lineage>
        <taxon>Eukaryota</taxon>
        <taxon>Fungi</taxon>
        <taxon>Dikarya</taxon>
        <taxon>Basidiomycota</taxon>
        <taxon>Agaricomycotina</taxon>
        <taxon>Agaricomycetes</taxon>
        <taxon>Agaricomycetidae</taxon>
        <taxon>Agaricales</taxon>
        <taxon>Agaricineae</taxon>
        <taxon>Strophariaceae</taxon>
        <taxon>Psilocybe</taxon>
    </lineage>
</organism>
<dbReference type="InParanoid" id="A0A409XMD5"/>
<dbReference type="OrthoDB" id="2881112at2759"/>
<comment type="caution">
    <text evidence="3">The sequence shown here is derived from an EMBL/GenBank/DDBJ whole genome shotgun (WGS) entry which is preliminary data.</text>
</comment>
<feature type="transmembrane region" description="Helical" evidence="2">
    <location>
        <begin position="45"/>
        <end position="66"/>
    </location>
</feature>
<evidence type="ECO:0000313" key="3">
    <source>
        <dbReference type="EMBL" id="PPQ91846.1"/>
    </source>
</evidence>
<protein>
    <submittedName>
        <fullName evidence="3">Uncharacterized protein</fullName>
    </submittedName>
</protein>
<proteinExistence type="predicted"/>
<gene>
    <name evidence="3" type="ORF">CVT25_000782</name>
</gene>
<dbReference type="EMBL" id="NHYD01001232">
    <property type="protein sequence ID" value="PPQ91846.1"/>
    <property type="molecule type" value="Genomic_DNA"/>
</dbReference>
<feature type="transmembrane region" description="Helical" evidence="2">
    <location>
        <begin position="147"/>
        <end position="167"/>
    </location>
</feature>
<feature type="region of interest" description="Disordered" evidence="1">
    <location>
        <begin position="18"/>
        <end position="38"/>
    </location>
</feature>
<dbReference type="AlphaFoldDB" id="A0A409XMD5"/>
<sequence>MSHTNNPSGVHHHNEAEHLQHQHQQHDEELHHHQHHHSTAARKLVLTKGALDIFVSLSLILFPSFFMDGPLTSAVYNLTGIPAASWAQDHSGTATLSALVMGCGFAGITAGQSESDDGYRVVAALNGAFALTGFLICLLSPHKYGSVFLLFMSIQDIVWYALIVHFGSFGPMDSLGLSTRGLYVLEERLSRDVLRHKENHDARHGYANQEKQG</sequence>
<accession>A0A409XMD5</accession>
<evidence type="ECO:0000256" key="2">
    <source>
        <dbReference type="SAM" id="Phobius"/>
    </source>
</evidence>
<evidence type="ECO:0000256" key="1">
    <source>
        <dbReference type="SAM" id="MobiDB-lite"/>
    </source>
</evidence>